<evidence type="ECO:0000313" key="3">
    <source>
        <dbReference type="Proteomes" id="UP000541444"/>
    </source>
</evidence>
<dbReference type="InterPro" id="IPR029063">
    <property type="entry name" value="SAM-dependent_MTases_sf"/>
</dbReference>
<dbReference type="OrthoDB" id="273345at2759"/>
<dbReference type="PANTHER" id="PTHR11538">
    <property type="entry name" value="PHENYLALANYL-TRNA SYNTHETASE"/>
    <property type="match status" value="1"/>
</dbReference>
<dbReference type="GO" id="GO:0070475">
    <property type="term" value="P:rRNA base methylation"/>
    <property type="evidence" value="ECO:0007669"/>
    <property type="project" value="InterPro"/>
</dbReference>
<dbReference type="Pfam" id="PF10354">
    <property type="entry name" value="BMT5-like"/>
    <property type="match status" value="1"/>
</dbReference>
<accession>A0A7J7MG44</accession>
<dbReference type="PANTHER" id="PTHR11538:SF70">
    <property type="entry name" value="25S RRNA (URIDINE-N(3))-METHYLTRANSFERASE BMT5-LIKE DOMAIN-CONTAINING PROTEIN"/>
    <property type="match status" value="1"/>
</dbReference>
<keyword evidence="3" id="KW-1185">Reference proteome</keyword>
<dbReference type="GO" id="GO:0005737">
    <property type="term" value="C:cytoplasm"/>
    <property type="evidence" value="ECO:0007669"/>
    <property type="project" value="TreeGrafter"/>
</dbReference>
<sequence>MLGLVLSAVAAVYVLKKIQDWSSPTPTAQDFHYYGSTGTQQQAGSYPTHSTRVNFGVGVVEDDVPTTQLRKKELVLEKEQIIEVKWIKHYCSSHRILLVGEGDFSFSASLAMAFGSATNMVATSLDPLGFLKENYMKAISNIGELKSRGCIVLHRIDATKMADNSLKGMIFDRIVYNFPHAGFTNRDKPREDQIREHQTLISLFMKNAKKMIKKDGEIHISHKSYGFFLEWKIESLGSQNGLRVIEKSQFDLSDYPGYNTKFGYGGDKNFECHPSKTYKFGF</sequence>
<dbReference type="AlphaFoldDB" id="A0A7J7MG44"/>
<comment type="caution">
    <text evidence="2">The sequence shown here is derived from an EMBL/GenBank/DDBJ whole genome shotgun (WGS) entry which is preliminary data.</text>
</comment>
<feature type="domain" description="25S rRNA (uridine-N(3))-methyltransferase BMT5-like" evidence="1">
    <location>
        <begin position="97"/>
        <end position="261"/>
    </location>
</feature>
<evidence type="ECO:0000313" key="2">
    <source>
        <dbReference type="EMBL" id="KAF6153856.1"/>
    </source>
</evidence>
<proteinExistence type="predicted"/>
<dbReference type="SUPFAM" id="SSF53335">
    <property type="entry name" value="S-adenosyl-L-methionine-dependent methyltransferases"/>
    <property type="match status" value="1"/>
</dbReference>
<dbReference type="EMBL" id="JACGCM010001557">
    <property type="protein sequence ID" value="KAF6153856.1"/>
    <property type="molecule type" value="Genomic_DNA"/>
</dbReference>
<gene>
    <name evidence="2" type="ORF">GIB67_001089</name>
</gene>
<dbReference type="Proteomes" id="UP000541444">
    <property type="component" value="Unassembled WGS sequence"/>
</dbReference>
<name>A0A7J7MG44_9MAGN</name>
<organism evidence="2 3">
    <name type="scientific">Kingdonia uniflora</name>
    <dbReference type="NCBI Taxonomy" id="39325"/>
    <lineage>
        <taxon>Eukaryota</taxon>
        <taxon>Viridiplantae</taxon>
        <taxon>Streptophyta</taxon>
        <taxon>Embryophyta</taxon>
        <taxon>Tracheophyta</taxon>
        <taxon>Spermatophyta</taxon>
        <taxon>Magnoliopsida</taxon>
        <taxon>Ranunculales</taxon>
        <taxon>Circaeasteraceae</taxon>
        <taxon>Kingdonia</taxon>
    </lineage>
</organism>
<protein>
    <recommendedName>
        <fullName evidence="1">25S rRNA (uridine-N(3))-methyltransferase BMT5-like domain-containing protein</fullName>
    </recommendedName>
</protein>
<dbReference type="GO" id="GO:0070042">
    <property type="term" value="F:rRNA (uridine-N3-)-methyltransferase activity"/>
    <property type="evidence" value="ECO:0007669"/>
    <property type="project" value="InterPro"/>
</dbReference>
<dbReference type="InterPro" id="IPR019446">
    <property type="entry name" value="BMT5-like"/>
</dbReference>
<evidence type="ECO:0000259" key="1">
    <source>
        <dbReference type="Pfam" id="PF10354"/>
    </source>
</evidence>
<reference evidence="2 3" key="1">
    <citation type="journal article" date="2020" name="IScience">
        <title>Genome Sequencing of the Endangered Kingdonia uniflora (Circaeasteraceae, Ranunculales) Reveals Potential Mechanisms of Evolutionary Specialization.</title>
        <authorList>
            <person name="Sun Y."/>
            <person name="Deng T."/>
            <person name="Zhang A."/>
            <person name="Moore M.J."/>
            <person name="Landis J.B."/>
            <person name="Lin N."/>
            <person name="Zhang H."/>
            <person name="Zhang X."/>
            <person name="Huang J."/>
            <person name="Zhang X."/>
            <person name="Sun H."/>
            <person name="Wang H."/>
        </authorList>
    </citation>
    <scope>NUCLEOTIDE SEQUENCE [LARGE SCALE GENOMIC DNA]</scope>
    <source>
        <strain evidence="2">TB1705</strain>
        <tissue evidence="2">Leaf</tissue>
    </source>
</reference>